<dbReference type="RefSeq" id="WP_224455684.1">
    <property type="nucleotide sequence ID" value="NZ_BAAAGG010000006.1"/>
</dbReference>
<comment type="caution">
    <text evidence="1">The sequence shown here is derived from an EMBL/GenBank/DDBJ whole genome shotgun (WGS) entry which is preliminary data.</text>
</comment>
<evidence type="ECO:0000313" key="1">
    <source>
        <dbReference type="EMBL" id="GAA0760179.1"/>
    </source>
</evidence>
<sequence>MKRKTNIKLELSDNERTNLRKNKIKKSEILEYASDELAVLLNVSDVRAKEIYALADFQQIPSIGIEFAKDLVFLGYYSIEELNGKSGAELTDHYEKKKGYKTDPCVEDQFRLAVDFAKNKDYSKKWWNFTNERKEYRTKIGYPKDRPKINWTEALNVE</sequence>
<dbReference type="Proteomes" id="UP001500185">
    <property type="component" value="Unassembled WGS sequence"/>
</dbReference>
<evidence type="ECO:0000313" key="2">
    <source>
        <dbReference type="Proteomes" id="UP001500185"/>
    </source>
</evidence>
<name>A0ABP3VII0_9FLAO</name>
<gene>
    <name evidence="1" type="ORF">GCM10009433_19000</name>
</gene>
<reference evidence="2" key="1">
    <citation type="journal article" date="2019" name="Int. J. Syst. Evol. Microbiol.">
        <title>The Global Catalogue of Microorganisms (GCM) 10K type strain sequencing project: providing services to taxonomists for standard genome sequencing and annotation.</title>
        <authorList>
            <consortium name="The Broad Institute Genomics Platform"/>
            <consortium name="The Broad Institute Genome Sequencing Center for Infectious Disease"/>
            <person name="Wu L."/>
            <person name="Ma J."/>
        </authorList>
    </citation>
    <scope>NUCLEOTIDE SEQUENCE [LARGE SCALE GENOMIC DNA]</scope>
    <source>
        <strain evidence="2">JCM 16231</strain>
    </source>
</reference>
<protein>
    <recommendedName>
        <fullName evidence="3">Pathogenicity locus</fullName>
    </recommendedName>
</protein>
<accession>A0ABP3VII0</accession>
<organism evidence="1 2">
    <name type="scientific">Psychroflexus lacisalsi</name>
    <dbReference type="NCBI Taxonomy" id="503928"/>
    <lineage>
        <taxon>Bacteria</taxon>
        <taxon>Pseudomonadati</taxon>
        <taxon>Bacteroidota</taxon>
        <taxon>Flavobacteriia</taxon>
        <taxon>Flavobacteriales</taxon>
        <taxon>Flavobacteriaceae</taxon>
        <taxon>Psychroflexus</taxon>
    </lineage>
</organism>
<keyword evidence="2" id="KW-1185">Reference proteome</keyword>
<proteinExistence type="predicted"/>
<evidence type="ECO:0008006" key="3">
    <source>
        <dbReference type="Google" id="ProtNLM"/>
    </source>
</evidence>
<dbReference type="InterPro" id="IPR021725">
    <property type="entry name" value="Cdd1"/>
</dbReference>
<dbReference type="Pfam" id="PF11731">
    <property type="entry name" value="Cdd1"/>
    <property type="match status" value="1"/>
</dbReference>
<dbReference type="EMBL" id="BAAAGG010000006">
    <property type="protein sequence ID" value="GAA0760179.1"/>
    <property type="molecule type" value="Genomic_DNA"/>
</dbReference>